<sequence length="634" mass="68008">MADSNAVVPSAQSKPRRTRRPKMDPSQIPDTVKTFRLTTDPIMAPPPGEIDSLLYTSGLSPAVVLSFSSFTSPAVVFAANYEKYKILSFKATVLSLAPEAISSYNLSVVWFPDASEGPTSLQATNLSMVRRYHSILPGQSGSLSLTASELLHGIAEKYVDPTHSDALSAFCGLFMVVCHGAPFNHYRDTQYLGPLFKIQFEFKLSVFGYSPGNIPVKVQGASATEIVSFGTVDGKATFDTPSAIALHASYQSGPPNSPGPSIGQVLLTVADTVSAALPFPFSILAKVGLFFIRKITGANGTSFMVYKSYGDAIRNRPLPSRSSHQLGNALVRQTTFGTNDDSVLPPQPISQFTFHFKTGDVLVIQGSFKAPTSRPNNWNVQEFSISRILNITNGTSTTNILVFEKWTLDGNLPQIKNTYGLIGVHYFPASISPVGTSTFDNIIGDCKVFAGTATDSMLTPGPGSITVTFLSQTRGFLSQTELTQGLIAASSTMDTTDSSLTRQASQPMEVDGFLSGLIPSTPLCNMVNNTFSCGNSDSQATSRSAVHSLGPNCDKCGLDLNLRVTPCIATRLQHTPKACPHCSFLLGLTAYTVDCMRPSDTTDSTVDALLNPLNSLDLESESEPSDDDLIQFDD</sequence>
<keyword evidence="11" id="KW-1038">Host endoplasmic reticulum</keyword>
<dbReference type="GO" id="GO:0044165">
    <property type="term" value="C:host cell endoplasmic reticulum"/>
    <property type="evidence" value="ECO:0007669"/>
    <property type="project" value="UniProtKB-SubCell"/>
</dbReference>
<evidence type="ECO:0000256" key="6">
    <source>
        <dbReference type="ARBA" id="ARBA00022561"/>
    </source>
</evidence>
<reference evidence="19 20" key="1">
    <citation type="journal article" date="2011" name="Virus Res.">
        <title>A novel member of the family Hepeviridae from cutthroat trout (Oncorhynchus clarkii).</title>
        <authorList>
            <person name="Batts W."/>
            <person name="Yun S."/>
            <person name="Hedrick R."/>
            <person name="Winton J."/>
        </authorList>
    </citation>
    <scope>NUCLEOTIDE SEQUENCE [LARGE SCALE GENOMIC DNA]</scope>
    <source>
        <strain evidence="19">Heenan88</strain>
    </source>
</reference>
<comment type="subcellular location">
    <molecule>Isoform Capsid protein</molecule>
    <subcellularLocation>
        <location evidence="14">Virion</location>
    </subcellularLocation>
    <subcellularLocation>
        <location evidence="14">Host cytoplasm</location>
    </subcellularLocation>
    <subcellularLocation>
        <location evidence="14">Host endoplasmic reticulum</location>
    </subcellularLocation>
    <subcellularLocation>
        <location evidence="14">Host Golgi apparatus</location>
    </subcellularLocation>
    <subcellularLocation>
        <location evidence="14">Host cell surface</location>
    </subcellularLocation>
</comment>
<comment type="subcellular location">
    <molecule>Isoform Secreted protein ORF2</molecule>
    <subcellularLocation>
        <location evidence="14">Secreted</location>
    </subcellularLocation>
</comment>
<comment type="similarity">
    <text evidence="5 14">Belongs to the hepevirus capsid protein family.</text>
</comment>
<accession>F5BB18</accession>
<keyword evidence="12 14" id="KW-1035">Host cytoplasm</keyword>
<keyword evidence="9 14" id="KW-0694">RNA-binding</keyword>
<dbReference type="GO" id="GO:0044228">
    <property type="term" value="C:host cell surface"/>
    <property type="evidence" value="ECO:0007669"/>
    <property type="project" value="UniProtKB-SubCell"/>
</dbReference>
<evidence type="ECO:0000313" key="19">
    <source>
        <dbReference type="EMBL" id="AED98522.1"/>
    </source>
</evidence>
<evidence type="ECO:0000256" key="12">
    <source>
        <dbReference type="ARBA" id="ARBA00023200"/>
    </source>
</evidence>
<evidence type="ECO:0000256" key="10">
    <source>
        <dbReference type="ARBA" id="ARBA00023180"/>
    </source>
</evidence>
<keyword evidence="20" id="KW-1185">Reference proteome</keyword>
<keyword evidence="10" id="KW-0325">Glycoprotein</keyword>
<evidence type="ECO:0000256" key="15">
    <source>
        <dbReference type="SAM" id="MobiDB-lite"/>
    </source>
</evidence>
<dbReference type="InterPro" id="IPR048794">
    <property type="entry name" value="SP2_C"/>
</dbReference>
<comment type="subcellular location">
    <subcellularLocation>
        <location evidence="1">Host Golgi apparatus</location>
    </subcellularLocation>
    <subcellularLocation>
        <location evidence="2">Host cytoplasm</location>
    </subcellularLocation>
    <subcellularLocation>
        <location evidence="4">Host endoplasmic reticulum</location>
    </subcellularLocation>
    <subcellularLocation>
        <location evidence="3">Virion</location>
    </subcellularLocation>
</comment>
<name>F5BB18_9VIRU</name>
<organism evidence="19 20">
    <name type="scientific">Cutthroat trout virus</name>
    <dbReference type="NCBI Taxonomy" id="1016879"/>
    <lineage>
        <taxon>Viruses</taxon>
        <taxon>Riboviria</taxon>
        <taxon>Orthornavirae</taxon>
        <taxon>Kitrinoviricota</taxon>
        <taxon>Alsuviricetes</taxon>
        <taxon>Hepelivirales</taxon>
        <taxon>Hepeviridae</taxon>
        <taxon>Parahepevirinae</taxon>
        <taxon>Piscihepevirus</taxon>
        <taxon>Piscihepevirus heenan</taxon>
    </lineage>
</organism>
<evidence type="ECO:0000259" key="17">
    <source>
        <dbReference type="Pfam" id="PF20751"/>
    </source>
</evidence>
<proteinExistence type="inferred from homology"/>
<dbReference type="Pfam" id="PF03014">
    <property type="entry name" value="SP2"/>
    <property type="match status" value="1"/>
</dbReference>
<evidence type="ECO:0000256" key="2">
    <source>
        <dbReference type="ARBA" id="ARBA00004192"/>
    </source>
</evidence>
<evidence type="ECO:0000256" key="5">
    <source>
        <dbReference type="ARBA" id="ARBA00008877"/>
    </source>
</evidence>
<evidence type="ECO:0000313" key="20">
    <source>
        <dbReference type="Proteomes" id="UP000052110"/>
    </source>
</evidence>
<evidence type="ECO:0000259" key="16">
    <source>
        <dbReference type="Pfam" id="PF03014"/>
    </source>
</evidence>
<keyword evidence="8 14" id="KW-0946">Virion</keyword>
<feature type="domain" description="Structural protein 2 C-terminal" evidence="18">
    <location>
        <begin position="347"/>
        <end position="552"/>
    </location>
</feature>
<evidence type="ECO:0000256" key="1">
    <source>
        <dbReference type="ARBA" id="ARBA00004136"/>
    </source>
</evidence>
<dbReference type="Pfam" id="PF20752">
    <property type="entry name" value="SP2_C"/>
    <property type="match status" value="1"/>
</dbReference>
<evidence type="ECO:0000256" key="13">
    <source>
        <dbReference type="ARBA" id="ARBA00046910"/>
    </source>
</evidence>
<dbReference type="GO" id="GO:0003723">
    <property type="term" value="F:RNA binding"/>
    <property type="evidence" value="ECO:0007669"/>
    <property type="project" value="UniProtKB-UniRule"/>
</dbReference>
<dbReference type="GO" id="GO:0039615">
    <property type="term" value="C:T=1 icosahedral viral capsid"/>
    <property type="evidence" value="ECO:0007669"/>
    <property type="project" value="UniProtKB-UniRule"/>
</dbReference>
<comment type="function">
    <molecule>Isoform Secreted protein ORF2</molecule>
    <text evidence="14">Plays a role in the inhibition of host antibody-mediated neutralization without blocking viral cell entry.</text>
</comment>
<dbReference type="Proteomes" id="UP000052110">
    <property type="component" value="Segment"/>
</dbReference>
<keyword evidence="7" id="KW-1040">Host Golgi apparatus</keyword>
<protein>
    <recommendedName>
        <fullName evidence="14">Pro-secreted protein ORF2</fullName>
        <shortName evidence="14">pORF2</shortName>
    </recommendedName>
    <alternativeName>
        <fullName evidence="14">Protein ORF2</fullName>
    </alternativeName>
    <component>
        <recommendedName>
            <fullName evidence="14">Secreted protein ORF2</fullName>
            <shortName evidence="14">ORF2s</shortName>
        </recommendedName>
    </component>
</protein>
<dbReference type="KEGG" id="vg:10749314"/>
<evidence type="ECO:0000256" key="9">
    <source>
        <dbReference type="ARBA" id="ARBA00022884"/>
    </source>
</evidence>
<evidence type="ECO:0000259" key="18">
    <source>
        <dbReference type="Pfam" id="PF20752"/>
    </source>
</evidence>
<evidence type="ECO:0000256" key="11">
    <source>
        <dbReference type="ARBA" id="ARBA00023184"/>
    </source>
</evidence>
<dbReference type="GO" id="GO:0044177">
    <property type="term" value="C:host cell Golgi apparatus"/>
    <property type="evidence" value="ECO:0007669"/>
    <property type="project" value="UniProtKB-SubCell"/>
</dbReference>
<comment type="subunit">
    <text evidence="13">Self-assembles to form the capsid. The capsid is dominated by dimers that define the 30 morphological units. Interacts with phosphorylated protein ORF3. Interacts with host TMEM134. Interacts with host ASGR1 and ASGR2; these interactions facilitate infection of host hepatocytes.</text>
</comment>
<dbReference type="InterPro" id="IPR029053">
    <property type="entry name" value="Viral_coat"/>
</dbReference>
<dbReference type="InterPro" id="IPR048802">
    <property type="entry name" value="SP2_M"/>
</dbReference>
<evidence type="ECO:0000256" key="7">
    <source>
        <dbReference type="ARBA" id="ARBA00022812"/>
    </source>
</evidence>
<dbReference type="Gene3D" id="2.60.120.20">
    <property type="match status" value="1"/>
</dbReference>
<dbReference type="InterPro" id="IPR004261">
    <property type="entry name" value="SP2_N"/>
</dbReference>
<dbReference type="GO" id="GO:0005198">
    <property type="term" value="F:structural molecule activity"/>
    <property type="evidence" value="ECO:0007669"/>
    <property type="project" value="UniProtKB-UniRule"/>
</dbReference>
<evidence type="ECO:0000256" key="4">
    <source>
        <dbReference type="ARBA" id="ARBA00004354"/>
    </source>
</evidence>
<dbReference type="EMBL" id="HQ731075">
    <property type="protein sequence ID" value="AED98522.1"/>
    <property type="molecule type" value="Genomic_RNA"/>
</dbReference>
<keyword evidence="6 14" id="KW-0167">Capsid protein</keyword>
<feature type="region of interest" description="Disordered" evidence="15">
    <location>
        <begin position="1"/>
        <end position="28"/>
    </location>
</feature>
<dbReference type="GeneID" id="10749314"/>
<feature type="domain" description="Structural protein 2 second" evidence="17">
    <location>
        <begin position="212"/>
        <end position="345"/>
    </location>
</feature>
<dbReference type="RefSeq" id="YP_004464918.1">
    <property type="nucleotide sequence ID" value="NC_015521.1"/>
</dbReference>
<comment type="function">
    <molecule>Isoform Capsid protein</molecule>
    <text evidence="14">Forms an icosahedral capsid with a T=1 symmetry and a 34 nm diameter. The capsid is composed of 60 copies linked to each other. Binds to the 5' end of the genomic RNA to mediate genome encapsidation.</text>
</comment>
<dbReference type="Pfam" id="PF20751">
    <property type="entry name" value="SP2_M"/>
    <property type="match status" value="1"/>
</dbReference>
<evidence type="ECO:0000256" key="3">
    <source>
        <dbReference type="ARBA" id="ARBA00004328"/>
    </source>
</evidence>
<evidence type="ECO:0000256" key="8">
    <source>
        <dbReference type="ARBA" id="ARBA00022844"/>
    </source>
</evidence>
<evidence type="ECO:0000256" key="14">
    <source>
        <dbReference type="RuleBase" id="RU363023"/>
    </source>
</evidence>
<dbReference type="GO" id="GO:0005576">
    <property type="term" value="C:extracellular region"/>
    <property type="evidence" value="ECO:0007669"/>
    <property type="project" value="UniProtKB-SubCell"/>
</dbReference>
<feature type="domain" description="Hepatitis E virus structural protein 2 N-terminal" evidence="16">
    <location>
        <begin position="33"/>
        <end position="209"/>
    </location>
</feature>